<dbReference type="KEGG" id="tet:TTHERM_000539021"/>
<reference evidence="4" key="1">
    <citation type="journal article" date="2006" name="PLoS Biol.">
        <title>Macronuclear genome sequence of the ciliate Tetrahymena thermophila, a model eukaryote.</title>
        <authorList>
            <person name="Eisen J.A."/>
            <person name="Coyne R.S."/>
            <person name="Wu M."/>
            <person name="Wu D."/>
            <person name="Thiagarajan M."/>
            <person name="Wortman J.R."/>
            <person name="Badger J.H."/>
            <person name="Ren Q."/>
            <person name="Amedeo P."/>
            <person name="Jones K.M."/>
            <person name="Tallon L.J."/>
            <person name="Delcher A.L."/>
            <person name="Salzberg S.L."/>
            <person name="Silva J.C."/>
            <person name="Haas B.J."/>
            <person name="Majoros W.H."/>
            <person name="Farzad M."/>
            <person name="Carlton J.M."/>
            <person name="Smith R.K. Jr."/>
            <person name="Garg J."/>
            <person name="Pearlman R.E."/>
            <person name="Karrer K.M."/>
            <person name="Sun L."/>
            <person name="Manning G."/>
            <person name="Elde N.C."/>
            <person name="Turkewitz A.P."/>
            <person name="Asai D.J."/>
            <person name="Wilkes D.E."/>
            <person name="Wang Y."/>
            <person name="Cai H."/>
            <person name="Collins K."/>
            <person name="Stewart B.A."/>
            <person name="Lee S.R."/>
            <person name="Wilamowska K."/>
            <person name="Weinberg Z."/>
            <person name="Ruzzo W.L."/>
            <person name="Wloga D."/>
            <person name="Gaertig J."/>
            <person name="Frankel J."/>
            <person name="Tsao C.-C."/>
            <person name="Gorovsky M.A."/>
            <person name="Keeling P.J."/>
            <person name="Waller R.F."/>
            <person name="Patron N.J."/>
            <person name="Cherry J.M."/>
            <person name="Stover N.A."/>
            <person name="Krieger C.J."/>
            <person name="del Toro C."/>
            <person name="Ryder H.F."/>
            <person name="Williamson S.C."/>
            <person name="Barbeau R.A."/>
            <person name="Hamilton E.P."/>
            <person name="Orias E."/>
        </authorList>
    </citation>
    <scope>NUCLEOTIDE SEQUENCE [LARGE SCALE GENOMIC DNA]</scope>
    <source>
        <strain evidence="4">SB210</strain>
    </source>
</reference>
<protein>
    <submittedName>
        <fullName evidence="3">Transmembrane protein, putative</fullName>
    </submittedName>
</protein>
<evidence type="ECO:0000313" key="3">
    <source>
        <dbReference type="EMBL" id="EWS76424.1"/>
    </source>
</evidence>
<feature type="transmembrane region" description="Helical" evidence="2">
    <location>
        <begin position="311"/>
        <end position="329"/>
    </location>
</feature>
<dbReference type="OrthoDB" id="302623at2759"/>
<dbReference type="PANTHER" id="PTHR23353:SF23">
    <property type="entry name" value="PROTEIN HAIRLESS"/>
    <property type="match status" value="1"/>
</dbReference>
<evidence type="ECO:0000256" key="1">
    <source>
        <dbReference type="SAM" id="Coils"/>
    </source>
</evidence>
<feature type="transmembrane region" description="Helical" evidence="2">
    <location>
        <begin position="979"/>
        <end position="998"/>
    </location>
</feature>
<keyword evidence="2" id="KW-0472">Membrane</keyword>
<gene>
    <name evidence="3" type="ORF">TTHERM_000539021</name>
</gene>
<dbReference type="InParanoid" id="W7XLK0"/>
<keyword evidence="2" id="KW-1133">Transmembrane helix</keyword>
<keyword evidence="1" id="KW-0175">Coiled coil</keyword>
<dbReference type="EMBL" id="GG662849">
    <property type="protein sequence ID" value="EWS76424.1"/>
    <property type="molecule type" value="Genomic_DNA"/>
</dbReference>
<dbReference type="GeneID" id="24439493"/>
<keyword evidence="4" id="KW-1185">Reference proteome</keyword>
<dbReference type="Proteomes" id="UP000009168">
    <property type="component" value="Unassembled WGS sequence"/>
</dbReference>
<sequence>MNIQGLDLFSSEFYFNIGPKHYKRDTVLGLILSFLAVTTTLSYALYLFYLNFNNQINPKFQSQSFIANGRIEVPLEDDLVGFQFMYNYSMSIDQYQQSLNQTYLVYVVQLYYQDPKNKIYNTINLNTFQCTTPQLQGFTCIDFSKVGNYSFLLDNMNNNQVYSSIYIHLYGCRDQDLVKATVPSNCPAQTDINNVIDGQQAYFQLKLKTQQYNTTSKEIQTNYRNIYNYVSSGQFVLNSLSTQKQDTQVDLGLLIQQRQTYSSPIQYTLSTQNFDRISAQQSGLGPYSKQILLMDEIVQKFQIQYPKITEILALVNAVAGLIVVFRILGKFYSQNLIKQDFFMLLLQNLYQDKYRKIMIHNNLIKKQESISCLISTQKTDEKEEVADEVQENCIKKDLIVPVFPAKNQVEKSPYPTLNNKNNNNNNCQLLLKFNEQINVENQKKENQKLNINLKKNQQNNEESMLNLKNQSNIGNNDLTNSVINYPNEESINNKLIFSQIEKYQQKKQKELDVIKNTQISQNFCYIKQQNQLSNSQNKINNQFTIQQISSQKQFLSNPKTQNQQKGTSVFQNRSLFNKRQSNNISNKESIQQNITQAQKKEISKESPYQYLKNIQNSRFKNTIKNTIFKFKQFKSKTFFKQKGIEYGFIKQIEQEVNRNLNIYDLYKDIIFLKKAIMMILSQEQLAAIQFVTLTEQFQSFGKTSNINIEWPKHYKRDTVLGLILSFLAVTTTLSYAVYLFYLNFSNQLRPKFQSQSFISNDRIEVPLENDLIGFQFMYNYSMSIDQYQKSLNKTYLVYIVQFYYQDPKSNTYNTINLNTFQCTAPQLQGFTCIDFSNLGNYTFLLDNSKNNQIYSSIYIHLYGCRDQDLVKTTVPDNCPSQKDINNIIDGQQAYFQLKLKTQQYNTTSKEMQINYRNIYNYVFSPQFVLNSLSTQKQDTQVDLGLLFQQRQTYSSPIQYTLTTQNFDRNSSLTQGLGPYKILALVNAVAGLIVVFRILGKFYSQKLIKQDFFMLLLQNLYQDKYRKIMIHNNLIKKQENISCLISTERTDKEEDVDEVQENCIKKDIIVPEFSTKLREDVQKSQNLTLNRNNNNNNNSCQFHVKFNEQLNIQNEKVNNQKLNIDLIKNFQNNEENMLNIKNQNSINNNDLVNSVINSPNTESTINNKLIYSQIEKNQQKEQIEQDNQLSNSQNKIKINNQFSSQQISSQKQFKSKTFFKQKGIEYGFIKYIEQEVDRNLNIYDLYKDIIFLKKAIMMILSEDFIKNDRIEVPFDNDLVGFQFMYNFSMSIDQYQQSLNQTYLIYVVQLYYQDPKNNIYNVINLDTFQCTTPQLQGFICIDFSNVSNYTFLLDNSDNNQVYSSLFISLYGCNDQDQTKTTVPNNCPAQNDIDNIIDGNQAYFQLKLKTQQYNTTSRKMQTNYRNLYNYVSSAQFVLNSLSAQKQDTNVDSGLLFQQRQTYTSPIQYTLTTQNFDRISSLESGVGPYSKQIILMDEIVQQFEIQYPTITEILALINAVAGLIVIFRILGKFYSYKLIKQDFFMLMLQNLYQDNYRKIIIHNNLIKNQENIFSLISEKTEKDEVEVVDEVQEDCIKKDIIVPDFPTKLRDYVEKSQYLSQNNNNNNGKFHLKLKDQLNEENEKIDSNRLNINLKKNFQNTEESVLNLKNQTSIDHSDLPNYEINTPNAESISKKLILFQTERNQQKEQNDQDIIKIDNKQQNQPSNYYKKLKLKNLYNCQQIGSQRNFLSSPKIQNQQKSVNIFQSRSLFNTKQSNNINSRDSIQQNSTQAQKKEILKESAFQNFKSIQSNSFKKIIKNTIFKFKQFKQKKFFQEREIDCDFIKYIQQEVNKSLDIYDLYKDIIFLKKAIMMILSEEQLAAIQFVTLTEQFQRLDKKSNISDEQINNIRLNYFEKQICIQNSQILQEVYFKKFFIKQQQEKEQKDVIDQRIFSSLLKY</sequence>
<evidence type="ECO:0000256" key="2">
    <source>
        <dbReference type="SAM" id="Phobius"/>
    </source>
</evidence>
<organism evidence="3 4">
    <name type="scientific">Tetrahymena thermophila (strain SB210)</name>
    <dbReference type="NCBI Taxonomy" id="312017"/>
    <lineage>
        <taxon>Eukaryota</taxon>
        <taxon>Sar</taxon>
        <taxon>Alveolata</taxon>
        <taxon>Ciliophora</taxon>
        <taxon>Intramacronucleata</taxon>
        <taxon>Oligohymenophorea</taxon>
        <taxon>Hymenostomatida</taxon>
        <taxon>Tetrahymenina</taxon>
        <taxon>Tetrahymenidae</taxon>
        <taxon>Tetrahymena</taxon>
    </lineage>
</organism>
<dbReference type="InterPro" id="IPR053019">
    <property type="entry name" value="GATA_zinc_finger"/>
</dbReference>
<dbReference type="RefSeq" id="XP_012651048.1">
    <property type="nucleotide sequence ID" value="XM_012795594.1"/>
</dbReference>
<accession>W7XLK0</accession>
<proteinExistence type="predicted"/>
<feature type="transmembrane region" description="Helical" evidence="2">
    <location>
        <begin position="27"/>
        <end position="49"/>
    </location>
</feature>
<evidence type="ECO:0000313" key="4">
    <source>
        <dbReference type="Proteomes" id="UP000009168"/>
    </source>
</evidence>
<dbReference type="PANTHER" id="PTHR23353">
    <property type="entry name" value="RAB-GAP/TBC-RELATED"/>
    <property type="match status" value="1"/>
</dbReference>
<feature type="coiled-coil region" evidence="1">
    <location>
        <begin position="1631"/>
        <end position="1667"/>
    </location>
</feature>
<feature type="transmembrane region" description="Helical" evidence="2">
    <location>
        <begin position="719"/>
        <end position="741"/>
    </location>
</feature>
<keyword evidence="2 3" id="KW-0812">Transmembrane</keyword>
<name>W7XLK0_TETTS</name>